<keyword evidence="2" id="KW-1185">Reference proteome</keyword>
<evidence type="ECO:0000313" key="1">
    <source>
        <dbReference type="EMBL" id="MCH89139.1"/>
    </source>
</evidence>
<gene>
    <name evidence="1" type="ORF">A2U01_0010032</name>
</gene>
<dbReference type="AlphaFoldDB" id="A0A392MQ85"/>
<dbReference type="EMBL" id="LXQA010015555">
    <property type="protein sequence ID" value="MCH89139.1"/>
    <property type="molecule type" value="Genomic_DNA"/>
</dbReference>
<name>A0A392MQ85_9FABA</name>
<comment type="caution">
    <text evidence="1">The sequence shown here is derived from an EMBL/GenBank/DDBJ whole genome shotgun (WGS) entry which is preliminary data.</text>
</comment>
<evidence type="ECO:0000313" key="2">
    <source>
        <dbReference type="Proteomes" id="UP000265520"/>
    </source>
</evidence>
<protein>
    <submittedName>
        <fullName evidence="1">Uncharacterized protein</fullName>
    </submittedName>
</protein>
<dbReference type="Proteomes" id="UP000265520">
    <property type="component" value="Unassembled WGS sequence"/>
</dbReference>
<proteinExistence type="predicted"/>
<accession>A0A392MQ85</accession>
<organism evidence="1 2">
    <name type="scientific">Trifolium medium</name>
    <dbReference type="NCBI Taxonomy" id="97028"/>
    <lineage>
        <taxon>Eukaryota</taxon>
        <taxon>Viridiplantae</taxon>
        <taxon>Streptophyta</taxon>
        <taxon>Embryophyta</taxon>
        <taxon>Tracheophyta</taxon>
        <taxon>Spermatophyta</taxon>
        <taxon>Magnoliopsida</taxon>
        <taxon>eudicotyledons</taxon>
        <taxon>Gunneridae</taxon>
        <taxon>Pentapetalae</taxon>
        <taxon>rosids</taxon>
        <taxon>fabids</taxon>
        <taxon>Fabales</taxon>
        <taxon>Fabaceae</taxon>
        <taxon>Papilionoideae</taxon>
        <taxon>50 kb inversion clade</taxon>
        <taxon>NPAAA clade</taxon>
        <taxon>Hologalegina</taxon>
        <taxon>IRL clade</taxon>
        <taxon>Trifolieae</taxon>
        <taxon>Trifolium</taxon>
    </lineage>
</organism>
<reference evidence="1 2" key="1">
    <citation type="journal article" date="2018" name="Front. Plant Sci.">
        <title>Red Clover (Trifolium pratense) and Zigzag Clover (T. medium) - A Picture of Genomic Similarities and Differences.</title>
        <authorList>
            <person name="Dluhosova J."/>
            <person name="Istvanek J."/>
            <person name="Nedelnik J."/>
            <person name="Repkova J."/>
        </authorList>
    </citation>
    <scope>NUCLEOTIDE SEQUENCE [LARGE SCALE GENOMIC DNA]</scope>
    <source>
        <strain evidence="2">cv. 10/8</strain>
        <tissue evidence="1">Leaf</tissue>
    </source>
</reference>
<sequence length="57" mass="7061">MSLRRNHHLQLQRVLRKGRRLEVLFQKMEMPMVLTSHKEREDLLNDPRLKKNLQRNE</sequence>